<dbReference type="Pfam" id="PF00041">
    <property type="entry name" value="fn3"/>
    <property type="match status" value="1"/>
</dbReference>
<evidence type="ECO:0000256" key="1">
    <source>
        <dbReference type="SAM" id="MobiDB-lite"/>
    </source>
</evidence>
<dbReference type="InterPro" id="IPR036116">
    <property type="entry name" value="FN3_sf"/>
</dbReference>
<dbReference type="SUPFAM" id="SSF49265">
    <property type="entry name" value="Fibronectin type III"/>
    <property type="match status" value="1"/>
</dbReference>
<dbReference type="PROSITE" id="PS50853">
    <property type="entry name" value="FN3"/>
    <property type="match status" value="1"/>
</dbReference>
<dbReference type="EMBL" id="MRZV01000589">
    <property type="protein sequence ID" value="PIK47300.1"/>
    <property type="molecule type" value="Genomic_DNA"/>
</dbReference>
<name>A0A2G8KH53_STIJA</name>
<evidence type="ECO:0000313" key="5">
    <source>
        <dbReference type="Proteomes" id="UP000230750"/>
    </source>
</evidence>
<dbReference type="SMART" id="SM00060">
    <property type="entry name" value="FN3"/>
    <property type="match status" value="1"/>
</dbReference>
<gene>
    <name evidence="4" type="ORF">BSL78_15828</name>
</gene>
<organism evidence="4 5">
    <name type="scientific">Stichopus japonicus</name>
    <name type="common">Sea cucumber</name>
    <dbReference type="NCBI Taxonomy" id="307972"/>
    <lineage>
        <taxon>Eukaryota</taxon>
        <taxon>Metazoa</taxon>
        <taxon>Echinodermata</taxon>
        <taxon>Eleutherozoa</taxon>
        <taxon>Echinozoa</taxon>
        <taxon>Holothuroidea</taxon>
        <taxon>Aspidochirotacea</taxon>
        <taxon>Aspidochirotida</taxon>
        <taxon>Stichopodidae</taxon>
        <taxon>Apostichopus</taxon>
    </lineage>
</organism>
<protein>
    <recommendedName>
        <fullName evidence="3">Fibronectin type-III domain-containing protein</fullName>
    </recommendedName>
</protein>
<accession>A0A2G8KH53</accession>
<evidence type="ECO:0000313" key="4">
    <source>
        <dbReference type="EMBL" id="PIK47300.1"/>
    </source>
</evidence>
<feature type="domain" description="Fibronectin type-III" evidence="3">
    <location>
        <begin position="240"/>
        <end position="342"/>
    </location>
</feature>
<evidence type="ECO:0000259" key="3">
    <source>
        <dbReference type="PROSITE" id="PS50853"/>
    </source>
</evidence>
<feature type="region of interest" description="Disordered" evidence="1">
    <location>
        <begin position="575"/>
        <end position="656"/>
    </location>
</feature>
<dbReference type="Gene3D" id="2.60.40.10">
    <property type="entry name" value="Immunoglobulins"/>
    <property type="match status" value="1"/>
</dbReference>
<evidence type="ECO:0000256" key="2">
    <source>
        <dbReference type="SAM" id="Phobius"/>
    </source>
</evidence>
<reference evidence="4 5" key="1">
    <citation type="journal article" date="2017" name="PLoS Biol.">
        <title>The sea cucumber genome provides insights into morphological evolution and visceral regeneration.</title>
        <authorList>
            <person name="Zhang X."/>
            <person name="Sun L."/>
            <person name="Yuan J."/>
            <person name="Sun Y."/>
            <person name="Gao Y."/>
            <person name="Zhang L."/>
            <person name="Li S."/>
            <person name="Dai H."/>
            <person name="Hamel J.F."/>
            <person name="Liu C."/>
            <person name="Yu Y."/>
            <person name="Liu S."/>
            <person name="Lin W."/>
            <person name="Guo K."/>
            <person name="Jin S."/>
            <person name="Xu P."/>
            <person name="Storey K.B."/>
            <person name="Huan P."/>
            <person name="Zhang T."/>
            <person name="Zhou Y."/>
            <person name="Zhang J."/>
            <person name="Lin C."/>
            <person name="Li X."/>
            <person name="Xing L."/>
            <person name="Huo D."/>
            <person name="Sun M."/>
            <person name="Wang L."/>
            <person name="Mercier A."/>
            <person name="Li F."/>
            <person name="Yang H."/>
            <person name="Xiang J."/>
        </authorList>
    </citation>
    <scope>NUCLEOTIDE SEQUENCE [LARGE SCALE GENOMIC DNA]</scope>
    <source>
        <strain evidence="4">Shaxun</strain>
        <tissue evidence="4">Muscle</tissue>
    </source>
</reference>
<feature type="compositionally biased region" description="Polar residues" evidence="1">
    <location>
        <begin position="645"/>
        <end position="656"/>
    </location>
</feature>
<dbReference type="Proteomes" id="UP000230750">
    <property type="component" value="Unassembled WGS sequence"/>
</dbReference>
<feature type="transmembrane region" description="Helical" evidence="2">
    <location>
        <begin position="346"/>
        <end position="368"/>
    </location>
</feature>
<dbReference type="InterPro" id="IPR003961">
    <property type="entry name" value="FN3_dom"/>
</dbReference>
<keyword evidence="5" id="KW-1185">Reference proteome</keyword>
<sequence length="656" mass="71994">MATHDSQNWGASPSMCSAVGSFVTCPWTPPKWLPENETCEMLFRLPEGHAHESEPFCQSLSNWSRCPATKQTYECQFPSYDYELKESVFNSCGPKIEIRVNCSDGSVSEVASVEEDKIVVPGPVTNLSATAAGSSEIVVKWDRPKNWPDGDMLLKFVLEYEQEYSSDVYKPLQYFLPCCSTNKKIQPSNVYQYFIRENLFYADALTTIRVGVYYMFNPLEILSEWSTVQVETGMAAPARAPQNIRLSRDSVDWKKMERSINLTWEPIPDKFSGGPIERYIVTLKFQSDDGGTMDETVSTEAAHTLLDLHPTYQYKIDVVAENQVGRSNHGEFVLEGLKFEPSKKPYYLGIGVTCCVLLLLLISCGFVLRKKMKASHLPAITFPEKPVTININLTKKEEEVFDTLKSGVPLSMQNNYSSNMEKMAESLTPVLTKNGTQLPKLDLSKKAMPLAKDADLNDDGGDTSPTDSGLNCDYTPESVNEMSPIPVAFHPRTVSSNSSEFGIFDQEEIEVLIGQDSQVTEPTANRNPSADVRYGSGDGNRHPEGYSVHALASSDSDGNRGDDKLVYTQVSERPTMAGYVGQTPALPTGSGSNSASAYQGSGGSGTSDGTIASYVQHVEVGTSPQQDGGSTKVSTSGVSDCSPYFKQSETTPSDMV</sequence>
<dbReference type="InterPro" id="IPR013783">
    <property type="entry name" value="Ig-like_fold"/>
</dbReference>
<dbReference type="AlphaFoldDB" id="A0A2G8KH53"/>
<feature type="region of interest" description="Disordered" evidence="1">
    <location>
        <begin position="516"/>
        <end position="563"/>
    </location>
</feature>
<dbReference type="OrthoDB" id="10568540at2759"/>
<dbReference type="CDD" id="cd00063">
    <property type="entry name" value="FN3"/>
    <property type="match status" value="2"/>
</dbReference>
<feature type="compositionally biased region" description="Low complexity" evidence="1">
    <location>
        <begin position="628"/>
        <end position="639"/>
    </location>
</feature>
<feature type="compositionally biased region" description="Low complexity" evidence="1">
    <location>
        <begin position="589"/>
        <end position="599"/>
    </location>
</feature>
<feature type="compositionally biased region" description="Polar residues" evidence="1">
    <location>
        <begin position="516"/>
        <end position="528"/>
    </location>
</feature>
<keyword evidence="2" id="KW-1133">Transmembrane helix</keyword>
<keyword evidence="2" id="KW-0812">Transmembrane</keyword>
<comment type="caution">
    <text evidence="4">The sequence shown here is derived from an EMBL/GenBank/DDBJ whole genome shotgun (WGS) entry which is preliminary data.</text>
</comment>
<proteinExistence type="predicted"/>
<keyword evidence="2" id="KW-0472">Membrane</keyword>